<dbReference type="Pfam" id="PF22530">
    <property type="entry name" value="Terminase-T7_RNaseH-like"/>
    <property type="match status" value="1"/>
</dbReference>
<feature type="non-terminal residue" evidence="2">
    <location>
        <position position="1"/>
    </location>
</feature>
<dbReference type="AlphaFoldDB" id="X0T4D6"/>
<evidence type="ECO:0000259" key="1">
    <source>
        <dbReference type="Pfam" id="PF22530"/>
    </source>
</evidence>
<proteinExistence type="predicted"/>
<organism evidence="2">
    <name type="scientific">marine sediment metagenome</name>
    <dbReference type="NCBI Taxonomy" id="412755"/>
    <lineage>
        <taxon>unclassified sequences</taxon>
        <taxon>metagenomes</taxon>
        <taxon>ecological metagenomes</taxon>
    </lineage>
</organism>
<evidence type="ECO:0000313" key="2">
    <source>
        <dbReference type="EMBL" id="GAF88079.1"/>
    </source>
</evidence>
<comment type="caution">
    <text evidence="2">The sequence shown here is derived from an EMBL/GenBank/DDBJ whole genome shotgun (WGS) entry which is preliminary data.</text>
</comment>
<sequence>KHDVHQVIVEKNFGMGMFGQLFRPILAQKFRLKYKLEKDTRPDMPEGCGIEEVHHSGQKELRILDAMEGVVQTHRLMVSRDVIENDLEVQEIKPQYSFIYQFTRMTRERGALAHEDRLEAVSMACKYWVDLLDRDTSQALAEHKQDLLDEELEKYLENAISPGKPYVPRELNWISQRN</sequence>
<reference evidence="2" key="1">
    <citation type="journal article" date="2014" name="Front. Microbiol.">
        <title>High frequency of phylogenetically diverse reductive dehalogenase-homologous genes in deep subseafloor sedimentary metagenomes.</title>
        <authorList>
            <person name="Kawai M."/>
            <person name="Futagami T."/>
            <person name="Toyoda A."/>
            <person name="Takaki Y."/>
            <person name="Nishi S."/>
            <person name="Hori S."/>
            <person name="Arai W."/>
            <person name="Tsubouchi T."/>
            <person name="Morono Y."/>
            <person name="Uchiyama I."/>
            <person name="Ito T."/>
            <person name="Fujiyama A."/>
            <person name="Inagaki F."/>
            <person name="Takami H."/>
        </authorList>
    </citation>
    <scope>NUCLEOTIDE SEQUENCE</scope>
    <source>
        <strain evidence="2">Expedition CK06-06</strain>
    </source>
</reference>
<accession>X0T4D6</accession>
<gene>
    <name evidence="2" type="ORF">S01H1_27197</name>
</gene>
<dbReference type="InterPro" id="IPR054762">
    <property type="entry name" value="Gp19_RNaseH-like"/>
</dbReference>
<feature type="domain" description="Terminase large subunit ribonuclease H-like" evidence="1">
    <location>
        <begin position="1"/>
        <end position="76"/>
    </location>
</feature>
<dbReference type="EMBL" id="BARS01016539">
    <property type="protein sequence ID" value="GAF88079.1"/>
    <property type="molecule type" value="Genomic_DNA"/>
</dbReference>
<protein>
    <recommendedName>
        <fullName evidence="1">Terminase large subunit ribonuclease H-like domain-containing protein</fullName>
    </recommendedName>
</protein>
<name>X0T4D6_9ZZZZ</name>